<dbReference type="AlphaFoldDB" id="A0A0V8GKW7"/>
<dbReference type="PROSITE" id="PS00175">
    <property type="entry name" value="PG_MUTASE"/>
    <property type="match status" value="1"/>
</dbReference>
<evidence type="ECO:0000256" key="1">
    <source>
        <dbReference type="ARBA" id="ARBA00022801"/>
    </source>
</evidence>
<feature type="binding site" evidence="3">
    <location>
        <begin position="8"/>
        <end position="15"/>
    </location>
    <ligand>
        <name>substrate</name>
    </ligand>
</feature>
<dbReference type="Proteomes" id="UP000072605">
    <property type="component" value="Unassembled WGS sequence"/>
</dbReference>
<dbReference type="EMBL" id="LNQL01000001">
    <property type="protein sequence ID" value="KSU50917.1"/>
    <property type="molecule type" value="Genomic_DNA"/>
</dbReference>
<reference evidence="5 7" key="2">
    <citation type="journal article" date="2016" name="Front. Microbiol.">
        <title>Genomic Resource of Rice Seed Associated Bacteria.</title>
        <authorList>
            <person name="Midha S."/>
            <person name="Bansal K."/>
            <person name="Sharma S."/>
            <person name="Kumar N."/>
            <person name="Patil P.P."/>
            <person name="Chaudhry V."/>
            <person name="Patil P.B."/>
        </authorList>
    </citation>
    <scope>NUCLEOTIDE SEQUENCE [LARGE SCALE GENOMIC DNA]</scope>
    <source>
        <strain evidence="5 7">RSA11</strain>
    </source>
</reference>
<dbReference type="RefSeq" id="WP_058264945.1">
    <property type="nucleotide sequence ID" value="NZ_FMYN01000001.1"/>
</dbReference>
<dbReference type="PANTHER" id="PTHR46517">
    <property type="entry name" value="FRUCTOSE-2,6-BISPHOSPHATASE TIGAR"/>
    <property type="match status" value="1"/>
</dbReference>
<keyword evidence="1" id="KW-0378">Hydrolase</keyword>
<dbReference type="Proteomes" id="UP000053797">
    <property type="component" value="Unassembled WGS sequence"/>
</dbReference>
<evidence type="ECO:0008006" key="8">
    <source>
        <dbReference type="Google" id="ProtNLM"/>
    </source>
</evidence>
<dbReference type="EMBL" id="LDQV01000012">
    <property type="protein sequence ID" value="KTR27837.1"/>
    <property type="molecule type" value="Genomic_DNA"/>
</dbReference>
<protein>
    <recommendedName>
        <fullName evidence="8">Phosphoglycerate mutase</fullName>
    </recommendedName>
</protein>
<name>A0A0V8GKW7_9BACL</name>
<proteinExistence type="predicted"/>
<comment type="caution">
    <text evidence="4">The sequence shown here is derived from an EMBL/GenBank/DDBJ whole genome shotgun (WGS) entry which is preliminary data.</text>
</comment>
<dbReference type="GO" id="GO:0005829">
    <property type="term" value="C:cytosol"/>
    <property type="evidence" value="ECO:0007669"/>
    <property type="project" value="TreeGrafter"/>
</dbReference>
<dbReference type="Gene3D" id="3.40.50.1240">
    <property type="entry name" value="Phosphoglycerate mutase-like"/>
    <property type="match status" value="1"/>
</dbReference>
<feature type="active site" description="Tele-phosphohistidine intermediate" evidence="2">
    <location>
        <position position="9"/>
    </location>
</feature>
<evidence type="ECO:0000256" key="3">
    <source>
        <dbReference type="PIRSR" id="PIRSR613078-2"/>
    </source>
</evidence>
<dbReference type="CDD" id="cd07067">
    <property type="entry name" value="HP_PGM_like"/>
    <property type="match status" value="1"/>
</dbReference>
<dbReference type="SUPFAM" id="SSF53254">
    <property type="entry name" value="Phosphoglycerate mutase-like"/>
    <property type="match status" value="1"/>
</dbReference>
<reference evidence="4 6" key="1">
    <citation type="journal article" date="2015" name="Int. J. Syst. Evol. Microbiol.">
        <title>Exiguobacterium enclense sp. nov., isolated from sediment.</title>
        <authorList>
            <person name="Dastager S.G."/>
            <person name="Mawlankar R."/>
            <person name="Sonalkar V.V."/>
            <person name="Thorat M.N."/>
            <person name="Mual P."/>
            <person name="Verma A."/>
            <person name="Krishnamurthi S."/>
            <person name="Tang S.K."/>
            <person name="Li W.J."/>
        </authorList>
    </citation>
    <scope>NUCLEOTIDE SEQUENCE [LARGE SCALE GENOMIC DNA]</scope>
    <source>
        <strain evidence="4 6">NIO-1109</strain>
    </source>
</reference>
<dbReference type="Pfam" id="PF00300">
    <property type="entry name" value="His_Phos_1"/>
    <property type="match status" value="1"/>
</dbReference>
<sequence length="204" mass="23649">MPTLYITRHGETEWNLEKRMQGWEDSPLTAKGRQNARDLGHRLREIHLDHLYISPIGRVRETVRMMDLDPAIPVTIDDRLREMHMGVWEGRTAAEIEVAHPLAHAAFWQTPHTYIPESGESFDAVRERILSFLERLADHEEDENILIVTHGIFLNILLTYLQRKPFATLWDPPFIHGTSLTIVEYRDGEAVIRLEADMSHVIAD</sequence>
<dbReference type="PANTHER" id="PTHR46517:SF1">
    <property type="entry name" value="FRUCTOSE-2,6-BISPHOSPHATASE TIGAR"/>
    <property type="match status" value="1"/>
</dbReference>
<dbReference type="InterPro" id="IPR001345">
    <property type="entry name" value="PG/BPGM_mutase_AS"/>
</dbReference>
<dbReference type="GO" id="GO:0045820">
    <property type="term" value="P:negative regulation of glycolytic process"/>
    <property type="evidence" value="ECO:0007669"/>
    <property type="project" value="TreeGrafter"/>
</dbReference>
<dbReference type="GO" id="GO:0043456">
    <property type="term" value="P:regulation of pentose-phosphate shunt"/>
    <property type="evidence" value="ECO:0007669"/>
    <property type="project" value="TreeGrafter"/>
</dbReference>
<dbReference type="InterPro" id="IPR051695">
    <property type="entry name" value="Phosphoglycerate_Mutase"/>
</dbReference>
<dbReference type="InterPro" id="IPR029033">
    <property type="entry name" value="His_PPase_superfam"/>
</dbReference>
<gene>
    <name evidence="4" type="ORF">AS033_05930</name>
    <name evidence="5" type="ORF">RSA11_03995</name>
</gene>
<evidence type="ECO:0000313" key="4">
    <source>
        <dbReference type="EMBL" id="KSU50917.1"/>
    </source>
</evidence>
<accession>A0A0V8GKW7</accession>
<evidence type="ECO:0000313" key="6">
    <source>
        <dbReference type="Proteomes" id="UP000053797"/>
    </source>
</evidence>
<evidence type="ECO:0000256" key="2">
    <source>
        <dbReference type="PIRSR" id="PIRSR613078-1"/>
    </source>
</evidence>
<evidence type="ECO:0000313" key="7">
    <source>
        <dbReference type="Proteomes" id="UP000072605"/>
    </source>
</evidence>
<dbReference type="SMART" id="SM00855">
    <property type="entry name" value="PGAM"/>
    <property type="match status" value="1"/>
</dbReference>
<dbReference type="GO" id="GO:0004331">
    <property type="term" value="F:fructose-2,6-bisphosphate 2-phosphatase activity"/>
    <property type="evidence" value="ECO:0007669"/>
    <property type="project" value="TreeGrafter"/>
</dbReference>
<feature type="binding site" evidence="3">
    <location>
        <position position="58"/>
    </location>
    <ligand>
        <name>substrate</name>
    </ligand>
</feature>
<organism evidence="4 6">
    <name type="scientific">Exiguobacterium indicum</name>
    <dbReference type="NCBI Taxonomy" id="296995"/>
    <lineage>
        <taxon>Bacteria</taxon>
        <taxon>Bacillati</taxon>
        <taxon>Bacillota</taxon>
        <taxon>Bacilli</taxon>
        <taxon>Bacillales</taxon>
        <taxon>Bacillales Family XII. Incertae Sedis</taxon>
        <taxon>Exiguobacterium</taxon>
    </lineage>
</organism>
<dbReference type="InterPro" id="IPR013078">
    <property type="entry name" value="His_Pase_superF_clade-1"/>
</dbReference>
<feature type="active site" description="Proton donor/acceptor" evidence="2">
    <location>
        <position position="82"/>
    </location>
</feature>
<evidence type="ECO:0000313" key="5">
    <source>
        <dbReference type="EMBL" id="KTR27837.1"/>
    </source>
</evidence>